<evidence type="ECO:0000259" key="1">
    <source>
        <dbReference type="Pfam" id="PF06445"/>
    </source>
</evidence>
<dbReference type="SUPFAM" id="SSF55136">
    <property type="entry name" value="Probable bacterial effector-binding domain"/>
    <property type="match status" value="1"/>
</dbReference>
<dbReference type="InterPro" id="IPR011256">
    <property type="entry name" value="Reg_factor_effector_dom_sf"/>
</dbReference>
<evidence type="ECO:0000313" key="2">
    <source>
        <dbReference type="EMBL" id="KKK69042.1"/>
    </source>
</evidence>
<proteinExistence type="predicted"/>
<dbReference type="AlphaFoldDB" id="A0A0F8XIW3"/>
<protein>
    <recommendedName>
        <fullName evidence="1">GyrI-like small molecule binding domain-containing protein</fullName>
    </recommendedName>
</protein>
<feature type="domain" description="GyrI-like small molecule binding" evidence="1">
    <location>
        <begin position="19"/>
        <end position="197"/>
    </location>
</feature>
<comment type="caution">
    <text evidence="2">The sequence shown here is derived from an EMBL/GenBank/DDBJ whole genome shotgun (WGS) entry which is preliminary data.</text>
</comment>
<dbReference type="Gene3D" id="3.20.80.10">
    <property type="entry name" value="Regulatory factor, effector binding domain"/>
    <property type="match status" value="1"/>
</dbReference>
<name>A0A0F8XIW3_9ZZZZ</name>
<dbReference type="PIRSF" id="PIRSF031644">
    <property type="entry name" value="UCP031644"/>
    <property type="match status" value="1"/>
</dbReference>
<dbReference type="EMBL" id="LAZR01058846">
    <property type="protein sequence ID" value="KKK69042.1"/>
    <property type="molecule type" value="Genomic_DNA"/>
</dbReference>
<accession>A0A0F8XIW3</accession>
<dbReference type="Pfam" id="PF06445">
    <property type="entry name" value="GyrI-like"/>
    <property type="match status" value="1"/>
</dbReference>
<reference evidence="2" key="1">
    <citation type="journal article" date="2015" name="Nature">
        <title>Complex archaea that bridge the gap between prokaryotes and eukaryotes.</title>
        <authorList>
            <person name="Spang A."/>
            <person name="Saw J.H."/>
            <person name="Jorgensen S.L."/>
            <person name="Zaremba-Niedzwiedzka K."/>
            <person name="Martijn J."/>
            <person name="Lind A.E."/>
            <person name="van Eijk R."/>
            <person name="Schleper C."/>
            <person name="Guy L."/>
            <person name="Ettema T.J."/>
        </authorList>
    </citation>
    <scope>NUCLEOTIDE SEQUENCE</scope>
</reference>
<organism evidence="2">
    <name type="scientific">marine sediment metagenome</name>
    <dbReference type="NCBI Taxonomy" id="412755"/>
    <lineage>
        <taxon>unclassified sequences</taxon>
        <taxon>metagenomes</taxon>
        <taxon>ecological metagenomes</taxon>
    </lineage>
</organism>
<dbReference type="InterPro" id="IPR008319">
    <property type="entry name" value="GyrI-like_CCH_Lin2189-like"/>
</dbReference>
<sequence length="202" mass="23432">MEKLDLKKIYKACYSAKAESKIVEVPEIKYIAFDGKGNPNTSQDFQDAMGVLFGLAYTIKFMCKEKDKDFTVMPLEGIWWSDNMEDFTEGNKDNWKWTVMIAVPDYVDNNLFEEGRAKLDAKKEVTGLEKGYLKTFDDGLSAQLMHIGPYSEETENIEKLHAFVEEQGYRLVKKHREIYLSSPQRTAPERMKTIIRHPIEKI</sequence>
<gene>
    <name evidence="2" type="ORF">LCGC14_2938010</name>
</gene>
<dbReference type="InterPro" id="IPR029442">
    <property type="entry name" value="GyrI-like"/>
</dbReference>